<reference evidence="4" key="2">
    <citation type="submission" date="2025-09" db="UniProtKB">
        <authorList>
            <consortium name="Ensembl"/>
        </authorList>
    </citation>
    <scope>IDENTIFICATION</scope>
</reference>
<dbReference type="InterPro" id="IPR007751">
    <property type="entry name" value="DUF676_lipase-like"/>
</dbReference>
<feature type="domain" description="DUF676" evidence="3">
    <location>
        <begin position="1075"/>
        <end position="1205"/>
    </location>
</feature>
<proteinExistence type="inferred from homology"/>
<dbReference type="InterPro" id="IPR044294">
    <property type="entry name" value="Lipase-like"/>
</dbReference>
<evidence type="ECO:0000259" key="3">
    <source>
        <dbReference type="Pfam" id="PF05057"/>
    </source>
</evidence>
<keyword evidence="5" id="KW-1185">Reference proteome</keyword>
<dbReference type="Proteomes" id="UP000694416">
    <property type="component" value="Unplaced"/>
</dbReference>
<evidence type="ECO:0000256" key="1">
    <source>
        <dbReference type="ARBA" id="ARBA00007949"/>
    </source>
</evidence>
<dbReference type="Pfam" id="PF05057">
    <property type="entry name" value="DUF676"/>
    <property type="match status" value="1"/>
</dbReference>
<dbReference type="InterPro" id="IPR022122">
    <property type="entry name" value="DUF3657"/>
</dbReference>
<protein>
    <submittedName>
        <fullName evidence="4">Family with sequence similarity 135 member A</fullName>
    </submittedName>
</protein>
<organism evidence="4 5">
    <name type="scientific">Piliocolobus tephrosceles</name>
    <name type="common">Ugandan red Colobus</name>
    <dbReference type="NCBI Taxonomy" id="591936"/>
    <lineage>
        <taxon>Eukaryota</taxon>
        <taxon>Metazoa</taxon>
        <taxon>Chordata</taxon>
        <taxon>Craniata</taxon>
        <taxon>Vertebrata</taxon>
        <taxon>Euteleostomi</taxon>
        <taxon>Mammalia</taxon>
        <taxon>Eutheria</taxon>
        <taxon>Euarchontoglires</taxon>
        <taxon>Primates</taxon>
        <taxon>Haplorrhini</taxon>
        <taxon>Catarrhini</taxon>
        <taxon>Cercopithecidae</taxon>
        <taxon>Colobinae</taxon>
        <taxon>Piliocolobus</taxon>
    </lineage>
</organism>
<dbReference type="SUPFAM" id="SSF53474">
    <property type="entry name" value="alpha/beta-Hydrolases"/>
    <property type="match status" value="1"/>
</dbReference>
<evidence type="ECO:0000313" key="4">
    <source>
        <dbReference type="Ensembl" id="ENSPTEP00000011433.1"/>
    </source>
</evidence>
<dbReference type="Ensembl" id="ENSPTET00000017263.1">
    <property type="protein sequence ID" value="ENSPTEP00000011433.1"/>
    <property type="gene ID" value="ENSPTEG00000012768.1"/>
</dbReference>
<comment type="similarity">
    <text evidence="1">Belongs to the FAM135 family.</text>
</comment>
<dbReference type="PANTHER" id="PTHR12482">
    <property type="entry name" value="LIPASE ROG1-RELATED-RELATED"/>
    <property type="match status" value="1"/>
</dbReference>
<reference evidence="4" key="1">
    <citation type="submission" date="2025-08" db="UniProtKB">
        <authorList>
            <consortium name="Ensembl"/>
        </authorList>
    </citation>
    <scope>IDENTIFICATION</scope>
</reference>
<feature type="region of interest" description="Disordered" evidence="2">
    <location>
        <begin position="671"/>
        <end position="690"/>
    </location>
</feature>
<feature type="region of interest" description="Disordered" evidence="2">
    <location>
        <begin position="896"/>
        <end position="923"/>
    </location>
</feature>
<evidence type="ECO:0000256" key="2">
    <source>
        <dbReference type="SAM" id="MobiDB-lite"/>
    </source>
</evidence>
<gene>
    <name evidence="4" type="primary">FAM135A</name>
</gene>
<accession>A0A8C9LLW5</accession>
<dbReference type="InterPro" id="IPR029058">
    <property type="entry name" value="AB_hydrolase_fold"/>
</dbReference>
<dbReference type="PANTHER" id="PTHR12482:SF40">
    <property type="entry name" value="PROTEIN FAM135A"/>
    <property type="match status" value="1"/>
</dbReference>
<evidence type="ECO:0000313" key="5">
    <source>
        <dbReference type="Proteomes" id="UP000694416"/>
    </source>
</evidence>
<sequence length="1308" mass="147001">MTEVQAMVEFSVELNKFYNVDLFQRGFYQIRASMKIPSRIPHRVEASLLHATGMTLAFPASVHDSLICSKTFQILYKNEEVVLNDVMIFKVKMLLDERKIEETLEEMNFLLSLDLHFTDGDYSADDLNALQLISSRTLKLHFSPHRGLHHHVNVMFDYFHLSVVSVTVHASLVALHQPLISFPRPVKTTWLNRNAPAQNKDSVIPTLESVVFGINYTKQLSPDGCSFIIADSFLHHAYRFHYTLCATLLLAFKGLHSYFITVTEEIPSCQKLELAKANMQLLYERLLRRKQPRTQKDNHLEEMDVEARLTELCEEVKKIENPDELAELINMNLAQLCSLLMALWGQFLEVITLHEELRILLAQEHHTLRVRRFSEAFFCFEHPREAAIAYQELHAQSHLQMCTAIKNTSFCSSLPPLPIECSELDGDLNSLPIIFEDRYLDSVTEGKLDISQDDSEIIQMEHNLASRRSSDVCHDHQTSPSLGVRTIEIKPSNKDPFSGEKITVKVGPWTELRQEEILVDNLLPNFESLESNGKSKSIEITFEKEALQEAKCLSIGESLTKLRSNLPAPSTKEYHVVVSGDTIKLPDINATYASSRFSDSGVESEPSSFATHPNTDLVFETVQGQGPYNSERLFPQLLMKPDYNVKFSLGNHCTESTSAISEIQSSLTSINSLPSDDELSPDENSKKSVVPECHLNDSKTVLNPGTTDLPKCDDTKKSSIILQQQSVVFSGNLDNETVAIHSLNSSIKDPLQFVFSDEDTSSDVKSSCSSKPNLDTMCKGFQSPDKSNNSTGTAITLNSKLICLGTPCVISGSISTNTDVSEDRTVKKNSDVLNFKQMYSEIPTVESETHLGTSDPFSASTDIVKQGLVENYFGSQSSTDISDTCAVSYSSAFSPQKETSEKEISNLQQEQGKEDEEEEQDQQMVQNGYYEETDYSALDGRINAHYTSRDELTEERLIKSEKMNSDYLRDGINMPTVCTSGCLSFPSAPRESPCNVKYSSKSKFDAITKQPSSTSYNFTSSISWYESSPKPQIQAFLQAKEELKQLKLPGFMYSEVPLLASSVPYFSIEEEDGSEDGVHLIVCVHGLDGNSADLRLVKTYIELGLPGGRIDFLMSERNQNDTFADFDSMTDRLLDEIIQYIQIYSLTVSKISFIGHSLGNLIIRSVLTRPRFKYYLNKLHTFLSLSGPHLGTLYNSSALVNTGLHYFKNVVLVGSLQDRYVPYHSARIEMCKTALKDKQSGQIYSEMIHNLLRPVLQSKDCNLVRYNVINALPNTADSLIGRAAHIAVLDSEIFLEKFFLVAALKYFQ</sequence>
<dbReference type="Gene3D" id="3.40.50.1820">
    <property type="entry name" value="alpha/beta hydrolase"/>
    <property type="match status" value="1"/>
</dbReference>
<dbReference type="Pfam" id="PF12394">
    <property type="entry name" value="DUF3657"/>
    <property type="match status" value="1"/>
</dbReference>
<name>A0A8C9LLW5_9PRIM</name>